<evidence type="ECO:0000313" key="1">
    <source>
        <dbReference type="EMBL" id="AKB75072.1"/>
    </source>
</evidence>
<keyword evidence="2" id="KW-1185">Reference proteome</keyword>
<dbReference type="HOGENOM" id="CLU_2091317_0_0_2"/>
<name>A0A0E3S6W2_9EURY</name>
<organism evidence="1 2">
    <name type="scientific">Methanosarcina lacustris Z-7289</name>
    <dbReference type="NCBI Taxonomy" id="1434111"/>
    <lineage>
        <taxon>Archaea</taxon>
        <taxon>Methanobacteriati</taxon>
        <taxon>Methanobacteriota</taxon>
        <taxon>Stenosarchaea group</taxon>
        <taxon>Methanomicrobia</taxon>
        <taxon>Methanosarcinales</taxon>
        <taxon>Methanosarcinaceae</taxon>
        <taxon>Methanosarcina</taxon>
    </lineage>
</organism>
<protein>
    <submittedName>
        <fullName evidence="1">Uncharacterized protein</fullName>
    </submittedName>
</protein>
<accession>A0A0E3S6W2</accession>
<dbReference type="EMBL" id="CP009515">
    <property type="protein sequence ID" value="AKB75072.1"/>
    <property type="molecule type" value="Genomic_DNA"/>
</dbReference>
<evidence type="ECO:0000313" key="2">
    <source>
        <dbReference type="Proteomes" id="UP000033072"/>
    </source>
</evidence>
<dbReference type="PATRIC" id="fig|1434111.4.peg.2372"/>
<dbReference type="Proteomes" id="UP000033072">
    <property type="component" value="Chromosome"/>
</dbReference>
<dbReference type="KEGG" id="mls:MSLAZ_1811"/>
<proteinExistence type="predicted"/>
<sequence length="116" mass="13237">MPLRVYPCLYPWSGNSRSIVHQSSRSIVHQSSRSIVHQSSRGIVHEKIRQDAFDFSHERNAVNFLAFLSCLDFSTLLWKRVSSAGNVLSYLLSPMLDMLVMCNTPPLPLRTFNATR</sequence>
<dbReference type="AlphaFoldDB" id="A0A0E3S6W2"/>
<dbReference type="STRING" id="1434111.MSLAZ_1811"/>
<reference evidence="1 2" key="1">
    <citation type="submission" date="2014-07" db="EMBL/GenBank/DDBJ databases">
        <title>Methanogenic archaea and the global carbon cycle.</title>
        <authorList>
            <person name="Henriksen J.R."/>
            <person name="Luke J."/>
            <person name="Reinhart S."/>
            <person name="Benedict M.N."/>
            <person name="Youngblut N.D."/>
            <person name="Metcalf M.E."/>
            <person name="Whitaker R.J."/>
            <person name="Metcalf W.W."/>
        </authorList>
    </citation>
    <scope>NUCLEOTIDE SEQUENCE [LARGE SCALE GENOMIC DNA]</scope>
    <source>
        <strain evidence="1 2">Z-7289</strain>
    </source>
</reference>
<gene>
    <name evidence="1" type="ORF">MSLAZ_1811</name>
</gene>